<sequence>MDNNKNNALEKLESIGINEIAKTTHIEVDYIRWILQKDFDSLKETNVKAYIKILEREYEVDLQPWLDEFNANNIEDLTIKKETKFNSPLKQKVAITEHKKLPKFLFWLVLLVIIVWVIFNFKLYEIDKFLNFKDGKTEVYSTNSTMIDETNLKLEKTGIEILNLNNKTPEFSLKETDSNNEENLEEVADKNESLNALEKLTLLNEDENLSNENLSSENLTDKEPLNENLAKDQKQGINPTEKIWIGIIDLKTGSKTTKTTDKFFEFDLNKDQLILTGHGLFTLNTKEKEEKFNDKNPHRFLIKKGDVNAISYDEFLKLNKGKAW</sequence>
<dbReference type="RefSeq" id="WP_156847264.1">
    <property type="nucleotide sequence ID" value="NZ_CACRSK010000002.1"/>
</dbReference>
<accession>A0A6N2SIY9</accession>
<protein>
    <recommendedName>
        <fullName evidence="4">Phosphatidylglycerophosphate synthase</fullName>
    </recommendedName>
</protein>
<proteinExistence type="predicted"/>
<dbReference type="GO" id="GO:0003677">
    <property type="term" value="F:DNA binding"/>
    <property type="evidence" value="ECO:0007669"/>
    <property type="project" value="InterPro"/>
</dbReference>
<keyword evidence="1" id="KW-0175">Coiled coil</keyword>
<keyword evidence="2" id="KW-0472">Membrane</keyword>
<dbReference type="EMBL" id="CACRSK010000002">
    <property type="protein sequence ID" value="VYS92111.1"/>
    <property type="molecule type" value="Genomic_DNA"/>
</dbReference>
<organism evidence="3">
    <name type="scientific">Campylobacter ureolyticus</name>
    <dbReference type="NCBI Taxonomy" id="827"/>
    <lineage>
        <taxon>Bacteria</taxon>
        <taxon>Pseudomonadati</taxon>
        <taxon>Campylobacterota</taxon>
        <taxon>Epsilonproteobacteria</taxon>
        <taxon>Campylobacterales</taxon>
        <taxon>Campylobacteraceae</taxon>
        <taxon>Campylobacter</taxon>
    </lineage>
</organism>
<reference evidence="3" key="1">
    <citation type="submission" date="2019-11" db="EMBL/GenBank/DDBJ databases">
        <authorList>
            <person name="Feng L."/>
        </authorList>
    </citation>
    <scope>NUCLEOTIDE SEQUENCE</scope>
    <source>
        <strain evidence="3">CUreolyticusLFYP111</strain>
    </source>
</reference>
<evidence type="ECO:0000256" key="2">
    <source>
        <dbReference type="SAM" id="Phobius"/>
    </source>
</evidence>
<evidence type="ECO:0000313" key="3">
    <source>
        <dbReference type="EMBL" id="VYS92111.1"/>
    </source>
</evidence>
<gene>
    <name evidence="3" type="ORF">CULFYP111_00890</name>
</gene>
<dbReference type="AlphaFoldDB" id="A0A6N2SIY9"/>
<feature type="transmembrane region" description="Helical" evidence="2">
    <location>
        <begin position="104"/>
        <end position="124"/>
    </location>
</feature>
<evidence type="ECO:0000256" key="1">
    <source>
        <dbReference type="SAM" id="Coils"/>
    </source>
</evidence>
<evidence type="ECO:0008006" key="4">
    <source>
        <dbReference type="Google" id="ProtNLM"/>
    </source>
</evidence>
<dbReference type="InterPro" id="IPR010982">
    <property type="entry name" value="Lambda_DNA-bd_dom_sf"/>
</dbReference>
<dbReference type="Gene3D" id="1.10.260.40">
    <property type="entry name" value="lambda repressor-like DNA-binding domains"/>
    <property type="match status" value="1"/>
</dbReference>
<name>A0A6N2SIY9_9BACT</name>
<keyword evidence="2" id="KW-1133">Transmembrane helix</keyword>
<feature type="coiled-coil region" evidence="1">
    <location>
        <begin position="180"/>
        <end position="217"/>
    </location>
</feature>
<keyword evidence="2" id="KW-0812">Transmembrane</keyword>